<dbReference type="SUPFAM" id="SSF116734">
    <property type="entry name" value="DNA methylase specificity domain"/>
    <property type="match status" value="2"/>
</dbReference>
<protein>
    <submittedName>
        <fullName evidence="5">Type I restriction-modification system, S subunit</fullName>
        <ecNumber evidence="5">3.1.21.3</ecNumber>
    </submittedName>
</protein>
<dbReference type="EC" id="3.1.21.3" evidence="5"/>
<dbReference type="REBASE" id="19592">
    <property type="entry name" value="S.AfeAORF2372P"/>
</dbReference>
<dbReference type="GO" id="GO:0003677">
    <property type="term" value="F:DNA binding"/>
    <property type="evidence" value="ECO:0007669"/>
    <property type="project" value="UniProtKB-KW"/>
</dbReference>
<dbReference type="Proteomes" id="UP000001362">
    <property type="component" value="Chromosome"/>
</dbReference>
<dbReference type="HOGENOM" id="CLU_021095_0_0_6"/>
<dbReference type="PANTHER" id="PTHR30408:SF12">
    <property type="entry name" value="TYPE I RESTRICTION ENZYME MJAVIII SPECIFICITY SUBUNIT"/>
    <property type="match status" value="1"/>
</dbReference>
<dbReference type="InterPro" id="IPR052021">
    <property type="entry name" value="Type-I_RS_S_subunit"/>
</dbReference>
<dbReference type="EMBL" id="CP001219">
    <property type="protein sequence ID" value="ACK80788.1"/>
    <property type="molecule type" value="Genomic_DNA"/>
</dbReference>
<dbReference type="InterPro" id="IPR000055">
    <property type="entry name" value="Restrct_endonuc_typeI_TRD"/>
</dbReference>
<evidence type="ECO:0000313" key="5">
    <source>
        <dbReference type="EMBL" id="ACK80788.1"/>
    </source>
</evidence>
<dbReference type="GO" id="GO:0009307">
    <property type="term" value="P:DNA restriction-modification system"/>
    <property type="evidence" value="ECO:0007669"/>
    <property type="project" value="UniProtKB-KW"/>
</dbReference>
<feature type="domain" description="Type I restriction modification DNA specificity" evidence="4">
    <location>
        <begin position="198"/>
        <end position="364"/>
    </location>
</feature>
<dbReference type="PANTHER" id="PTHR30408">
    <property type="entry name" value="TYPE-1 RESTRICTION ENZYME ECOKI SPECIFICITY PROTEIN"/>
    <property type="match status" value="1"/>
</dbReference>
<dbReference type="STRING" id="243159.AFE_2378"/>
<dbReference type="PaxDb" id="243159-AFE_2378"/>
<keyword evidence="6" id="KW-1185">Reference proteome</keyword>
<keyword evidence="5" id="KW-0378">Hydrolase</keyword>
<dbReference type="eggNOG" id="COG0732">
    <property type="taxonomic scope" value="Bacteria"/>
</dbReference>
<name>B7J6E2_ACIF2</name>
<sequence>MATRTKQKNRDEKITRVLTNSAEFGVMDQRDFFDKEIATQGNLESYFVVELGSYVYNPRISATAPVGPISKNKVGTGVMSPLYTVFKFKDGGNDFYEHYFKTTGWHTYMRQASSTGARHDRMAISSDDFMAMPLPVPTPKEQQKIAECLSSVDALMAAQARKVDALKTHKKGLMQQLFPTEGETQPRLRFPEFQNAGEWNKTTLGEAATFFNGRAYKQEELLESGKYPVLRVGNFFTNNNWYYSDLELDETKYCDKGDLLYAWSASFGPRMWHGVKVIYHYHIWKVEQHSGIDRQFLFITLENETERMKSNSANGLGLLHITKGTIEGWDTAFPSPPEQHRIASCLSSLDALITLETQKLEALKTHKKGLMQQLFPVLNEVQG</sequence>
<gene>
    <name evidence="5" type="ordered locus">AFE_2378</name>
</gene>
<dbReference type="InterPro" id="IPR044946">
    <property type="entry name" value="Restrct_endonuc_typeI_TRD_sf"/>
</dbReference>
<dbReference type="KEGG" id="afr:AFE_2378"/>
<reference evidence="5 6" key="1">
    <citation type="journal article" date="2008" name="BMC Genomics">
        <title>Acidithiobacillus ferrooxidans metabolism: from genome sequence to industrial applications.</title>
        <authorList>
            <person name="Valdes J."/>
            <person name="Pedroso I."/>
            <person name="Quatrini R."/>
            <person name="Dodson R.J."/>
            <person name="Tettelin H."/>
            <person name="Blake R.II."/>
            <person name="Eisen J.A."/>
            <person name="Holmes D.S."/>
        </authorList>
    </citation>
    <scope>NUCLEOTIDE SEQUENCE [LARGE SCALE GENOMIC DNA]</scope>
    <source>
        <strain evidence="6">ATCC 23270 / DSM 14882 / CIP 104768 / NCIMB 8455</strain>
    </source>
</reference>
<organism evidence="5 6">
    <name type="scientific">Acidithiobacillus ferrooxidans (strain ATCC 23270 / DSM 14882 / CIP 104768 / NCIMB 8455)</name>
    <name type="common">Ferrobacillus ferrooxidans (strain ATCC 23270)</name>
    <dbReference type="NCBI Taxonomy" id="243159"/>
    <lineage>
        <taxon>Bacteria</taxon>
        <taxon>Pseudomonadati</taxon>
        <taxon>Pseudomonadota</taxon>
        <taxon>Acidithiobacillia</taxon>
        <taxon>Acidithiobacillales</taxon>
        <taxon>Acidithiobacillaceae</taxon>
        <taxon>Acidithiobacillus</taxon>
    </lineage>
</organism>
<dbReference type="Gene3D" id="3.90.220.20">
    <property type="entry name" value="DNA methylase specificity domains"/>
    <property type="match status" value="2"/>
</dbReference>
<dbReference type="Pfam" id="PF01420">
    <property type="entry name" value="Methylase_S"/>
    <property type="match status" value="1"/>
</dbReference>
<dbReference type="CDD" id="cd17254">
    <property type="entry name" value="RMtype1_S_FclI-TRD1-CR1_like"/>
    <property type="match status" value="1"/>
</dbReference>
<evidence type="ECO:0000256" key="3">
    <source>
        <dbReference type="ARBA" id="ARBA00023125"/>
    </source>
</evidence>
<dbReference type="GO" id="GO:0009035">
    <property type="term" value="F:type I site-specific deoxyribonuclease activity"/>
    <property type="evidence" value="ECO:0007669"/>
    <property type="project" value="UniProtKB-EC"/>
</dbReference>
<comment type="similarity">
    <text evidence="1">Belongs to the type-I restriction system S methylase family.</text>
</comment>
<evidence type="ECO:0000313" key="6">
    <source>
        <dbReference type="Proteomes" id="UP000001362"/>
    </source>
</evidence>
<accession>B7J6E2</accession>
<dbReference type="AlphaFoldDB" id="B7J6E2"/>
<dbReference type="Gene3D" id="1.10.287.1120">
    <property type="entry name" value="Bipartite methylase S protein"/>
    <property type="match status" value="1"/>
</dbReference>
<proteinExistence type="inferred from homology"/>
<evidence type="ECO:0000259" key="4">
    <source>
        <dbReference type="Pfam" id="PF01420"/>
    </source>
</evidence>
<evidence type="ECO:0000256" key="1">
    <source>
        <dbReference type="ARBA" id="ARBA00010923"/>
    </source>
</evidence>
<evidence type="ECO:0000256" key="2">
    <source>
        <dbReference type="ARBA" id="ARBA00022747"/>
    </source>
</evidence>
<keyword evidence="2" id="KW-0680">Restriction system</keyword>
<keyword evidence="3" id="KW-0238">DNA-binding</keyword>